<evidence type="ECO:0000313" key="3">
    <source>
        <dbReference type="Proteomes" id="UP000824132"/>
    </source>
</evidence>
<keyword evidence="1" id="KW-0812">Transmembrane</keyword>
<dbReference type="InterPro" id="IPR024294">
    <property type="entry name" value="DUF3810"/>
</dbReference>
<dbReference type="Proteomes" id="UP000824132">
    <property type="component" value="Unassembled WGS sequence"/>
</dbReference>
<dbReference type="AlphaFoldDB" id="A0A9D2A7F7"/>
<keyword evidence="1" id="KW-0472">Membrane</keyword>
<organism evidence="2 3">
    <name type="scientific">Candidatus Borkfalkia avistercoris</name>
    <dbReference type="NCBI Taxonomy" id="2838504"/>
    <lineage>
        <taxon>Bacteria</taxon>
        <taxon>Bacillati</taxon>
        <taxon>Bacillota</taxon>
        <taxon>Clostridia</taxon>
        <taxon>Christensenellales</taxon>
        <taxon>Christensenellaceae</taxon>
        <taxon>Candidatus Borkfalkia</taxon>
    </lineage>
</organism>
<dbReference type="Pfam" id="PF12725">
    <property type="entry name" value="DUF3810"/>
    <property type="match status" value="1"/>
</dbReference>
<protein>
    <submittedName>
        <fullName evidence="2">DUF3810 domain-containing protein</fullName>
    </submittedName>
</protein>
<feature type="transmembrane region" description="Helical" evidence="1">
    <location>
        <begin position="54"/>
        <end position="74"/>
    </location>
</feature>
<keyword evidence="1" id="KW-1133">Transmembrane helix</keyword>
<evidence type="ECO:0000313" key="2">
    <source>
        <dbReference type="EMBL" id="HIZ02654.1"/>
    </source>
</evidence>
<gene>
    <name evidence="2" type="ORF">H9727_00035</name>
</gene>
<reference evidence="2" key="1">
    <citation type="journal article" date="2021" name="PeerJ">
        <title>Extensive microbial diversity within the chicken gut microbiome revealed by metagenomics and culture.</title>
        <authorList>
            <person name="Gilroy R."/>
            <person name="Ravi A."/>
            <person name="Getino M."/>
            <person name="Pursley I."/>
            <person name="Horton D.L."/>
            <person name="Alikhan N.F."/>
            <person name="Baker D."/>
            <person name="Gharbi K."/>
            <person name="Hall N."/>
            <person name="Watson M."/>
            <person name="Adriaenssens E.M."/>
            <person name="Foster-Nyarko E."/>
            <person name="Jarju S."/>
            <person name="Secka A."/>
            <person name="Antonio M."/>
            <person name="Oren A."/>
            <person name="Chaudhuri R.R."/>
            <person name="La Ragione R."/>
            <person name="Hildebrand F."/>
            <person name="Pallen M.J."/>
        </authorList>
    </citation>
    <scope>NUCLEOTIDE SEQUENCE</scope>
    <source>
        <strain evidence="2">CHK187-5294</strain>
    </source>
</reference>
<reference evidence="2" key="2">
    <citation type="submission" date="2021-04" db="EMBL/GenBank/DDBJ databases">
        <authorList>
            <person name="Gilroy R."/>
        </authorList>
    </citation>
    <scope>NUCLEOTIDE SEQUENCE</scope>
    <source>
        <strain evidence="2">CHK187-5294</strain>
    </source>
</reference>
<evidence type="ECO:0000256" key="1">
    <source>
        <dbReference type="SAM" id="Phobius"/>
    </source>
</evidence>
<proteinExistence type="predicted"/>
<accession>A0A9D2A7F7</accession>
<sequence>MRVLIPLALVSALVLALGEIPALAEYFFARGVTRFLSGCLNLITNYIPFSFYELTAVLLIVGGVALAVGLVFLLCKREWKRLSLWLYRLALAALCVLLAFGVLYAPLYSRGSVLPALGLSDTEITREKLYAAAEFYVERLNRASEQLERDEEGNVIPTSTFSELSARINEEYGKLQTGYFAEFEVRAKEVALSVPMSYLGITGIYFPFYAEANVNVNIPPYELPVTLAHEIAHAKGVSQEGEANVAAYVLCIRADDAYLNYSGLMRAVASLLNSLPQEEYEVLYDSLSEEVKREYRNANAHYARYEGAIDAVSSFFNDIFLKANGVAGGTRSYSQTAASLVSLYEQLAFSEQ</sequence>
<feature type="transmembrane region" description="Helical" evidence="1">
    <location>
        <begin position="86"/>
        <end position="107"/>
    </location>
</feature>
<dbReference type="EMBL" id="DXCL01000001">
    <property type="protein sequence ID" value="HIZ02654.1"/>
    <property type="molecule type" value="Genomic_DNA"/>
</dbReference>
<comment type="caution">
    <text evidence="2">The sequence shown here is derived from an EMBL/GenBank/DDBJ whole genome shotgun (WGS) entry which is preliminary data.</text>
</comment>
<name>A0A9D2A7F7_9FIRM</name>